<comment type="similarity">
    <text evidence="1 7">Belongs to the adenylate kinase family.</text>
</comment>
<dbReference type="EC" id="2.7.4.3" evidence="2"/>
<evidence type="ECO:0000259" key="8">
    <source>
        <dbReference type="Pfam" id="PF05191"/>
    </source>
</evidence>
<evidence type="ECO:0000256" key="7">
    <source>
        <dbReference type="RuleBase" id="RU003330"/>
    </source>
</evidence>
<dbReference type="STRING" id="63057.A0A2P5DFX3"/>
<accession>A0A2P5DFX3</accession>
<dbReference type="Pfam" id="PF00406">
    <property type="entry name" value="ADK"/>
    <property type="match status" value="1"/>
</dbReference>
<keyword evidence="4" id="KW-0547">Nucleotide-binding</keyword>
<feature type="domain" description="Adenylate kinase active site lid" evidence="8">
    <location>
        <begin position="110"/>
        <end position="142"/>
    </location>
</feature>
<dbReference type="InterPro" id="IPR036193">
    <property type="entry name" value="ADK_active_lid_dom_sf"/>
</dbReference>
<dbReference type="InterPro" id="IPR027417">
    <property type="entry name" value="P-loop_NTPase"/>
</dbReference>
<organism evidence="9 10">
    <name type="scientific">Trema orientale</name>
    <name type="common">Charcoal tree</name>
    <name type="synonym">Celtis orientalis</name>
    <dbReference type="NCBI Taxonomy" id="63057"/>
    <lineage>
        <taxon>Eukaryota</taxon>
        <taxon>Viridiplantae</taxon>
        <taxon>Streptophyta</taxon>
        <taxon>Embryophyta</taxon>
        <taxon>Tracheophyta</taxon>
        <taxon>Spermatophyta</taxon>
        <taxon>Magnoliopsida</taxon>
        <taxon>eudicotyledons</taxon>
        <taxon>Gunneridae</taxon>
        <taxon>Pentapetalae</taxon>
        <taxon>rosids</taxon>
        <taxon>fabids</taxon>
        <taxon>Rosales</taxon>
        <taxon>Cannabaceae</taxon>
        <taxon>Trema</taxon>
    </lineage>
</organism>
<name>A0A2P5DFX3_TREOI</name>
<keyword evidence="3 7" id="KW-0808">Transferase</keyword>
<evidence type="ECO:0000313" key="9">
    <source>
        <dbReference type="EMBL" id="PON72192.1"/>
    </source>
</evidence>
<dbReference type="SUPFAM" id="SSF52540">
    <property type="entry name" value="P-loop containing nucleoside triphosphate hydrolases"/>
    <property type="match status" value="1"/>
</dbReference>
<feature type="non-terminal residue" evidence="9">
    <location>
        <position position="1"/>
    </location>
</feature>
<dbReference type="InterPro" id="IPR007862">
    <property type="entry name" value="Adenylate_kinase_lid-dom"/>
</dbReference>
<gene>
    <name evidence="9" type="ORF">TorRG33x02_253120</name>
</gene>
<dbReference type="Proteomes" id="UP000237000">
    <property type="component" value="Unassembled WGS sequence"/>
</dbReference>
<dbReference type="GO" id="GO:0005524">
    <property type="term" value="F:ATP binding"/>
    <property type="evidence" value="ECO:0007669"/>
    <property type="project" value="InterPro"/>
</dbReference>
<dbReference type="GO" id="GO:0004017">
    <property type="term" value="F:AMP kinase activity"/>
    <property type="evidence" value="ECO:0007669"/>
    <property type="project" value="UniProtKB-EC"/>
</dbReference>
<sequence length="197" mass="21856">IIQDEHGLCQLGKVELIRAAFLAGNTPSGYKIQEAMDNKELVQEHLLVGVIGEAIKEPSYRKGFILDGVLTTVDEAQKLDEMLAKQGVKIDKVLNFVIDDAILEERNTNRWIHGSSGRDYHSKFATPKVPGIDDVTGEPLVQNQTDNAAILESSLKFYRNLTEPIIDYYSKKGIVANIHAEKPPEEVTAEILKVLSS</sequence>
<dbReference type="CDD" id="cd01428">
    <property type="entry name" value="ADK"/>
    <property type="match status" value="1"/>
</dbReference>
<dbReference type="SUPFAM" id="SSF57774">
    <property type="entry name" value="Microbial and mitochondrial ADK, insert 'zinc finger' domain"/>
    <property type="match status" value="1"/>
</dbReference>
<keyword evidence="5 7" id="KW-0418">Kinase</keyword>
<dbReference type="Pfam" id="PF05191">
    <property type="entry name" value="ADK_lid"/>
    <property type="match status" value="1"/>
</dbReference>
<keyword evidence="10" id="KW-1185">Reference proteome</keyword>
<dbReference type="InterPro" id="IPR000850">
    <property type="entry name" value="Adenylat/UMP-CMP_kin"/>
</dbReference>
<dbReference type="AlphaFoldDB" id="A0A2P5DFX3"/>
<dbReference type="InParanoid" id="A0A2P5DFX3"/>
<dbReference type="OrthoDB" id="439792at2759"/>
<proteinExistence type="inferred from homology"/>
<reference evidence="10" key="1">
    <citation type="submission" date="2016-06" db="EMBL/GenBank/DDBJ databases">
        <title>Parallel loss of symbiosis genes in relatives of nitrogen-fixing non-legume Parasponia.</title>
        <authorList>
            <person name="Van Velzen R."/>
            <person name="Holmer R."/>
            <person name="Bu F."/>
            <person name="Rutten L."/>
            <person name="Van Zeijl A."/>
            <person name="Liu W."/>
            <person name="Santuari L."/>
            <person name="Cao Q."/>
            <person name="Sharma T."/>
            <person name="Shen D."/>
            <person name="Roswanjaya Y."/>
            <person name="Wardhani T."/>
            <person name="Kalhor M.S."/>
            <person name="Jansen J."/>
            <person name="Van den Hoogen J."/>
            <person name="Gungor B."/>
            <person name="Hartog M."/>
            <person name="Hontelez J."/>
            <person name="Verver J."/>
            <person name="Yang W.-C."/>
            <person name="Schijlen E."/>
            <person name="Repin R."/>
            <person name="Schilthuizen M."/>
            <person name="Schranz E."/>
            <person name="Heidstra R."/>
            <person name="Miyata K."/>
            <person name="Fedorova E."/>
            <person name="Kohlen W."/>
            <person name="Bisseling T."/>
            <person name="Smit S."/>
            <person name="Geurts R."/>
        </authorList>
    </citation>
    <scope>NUCLEOTIDE SEQUENCE [LARGE SCALE GENOMIC DNA]</scope>
    <source>
        <strain evidence="10">cv. RG33-2</strain>
    </source>
</reference>
<evidence type="ECO:0000256" key="4">
    <source>
        <dbReference type="ARBA" id="ARBA00022741"/>
    </source>
</evidence>
<comment type="caution">
    <text evidence="9">The sequence shown here is derived from an EMBL/GenBank/DDBJ whole genome shotgun (WGS) entry which is preliminary data.</text>
</comment>
<evidence type="ECO:0000256" key="6">
    <source>
        <dbReference type="ARBA" id="ARBA00031517"/>
    </source>
</evidence>
<evidence type="ECO:0000256" key="3">
    <source>
        <dbReference type="ARBA" id="ARBA00022679"/>
    </source>
</evidence>
<evidence type="ECO:0000256" key="2">
    <source>
        <dbReference type="ARBA" id="ARBA00012955"/>
    </source>
</evidence>
<dbReference type="Gene3D" id="3.40.50.300">
    <property type="entry name" value="P-loop containing nucleotide triphosphate hydrolases"/>
    <property type="match status" value="1"/>
</dbReference>
<evidence type="ECO:0000256" key="5">
    <source>
        <dbReference type="ARBA" id="ARBA00022777"/>
    </source>
</evidence>
<dbReference type="EMBL" id="JXTC01000273">
    <property type="protein sequence ID" value="PON72192.1"/>
    <property type="molecule type" value="Genomic_DNA"/>
</dbReference>
<dbReference type="HAMAP" id="MF_00235">
    <property type="entry name" value="Adenylate_kinase_Adk"/>
    <property type="match status" value="1"/>
</dbReference>
<evidence type="ECO:0000256" key="1">
    <source>
        <dbReference type="ARBA" id="ARBA00007220"/>
    </source>
</evidence>
<dbReference type="PRINTS" id="PR00094">
    <property type="entry name" value="ADENYLTKNASE"/>
</dbReference>
<evidence type="ECO:0000313" key="10">
    <source>
        <dbReference type="Proteomes" id="UP000237000"/>
    </source>
</evidence>
<dbReference type="PANTHER" id="PTHR23359">
    <property type="entry name" value="NUCLEOTIDE KINASE"/>
    <property type="match status" value="1"/>
</dbReference>
<protein>
    <recommendedName>
        <fullName evidence="2">adenylate kinase</fullName>
        <ecNumber evidence="2">2.7.4.3</ecNumber>
    </recommendedName>
    <alternativeName>
        <fullName evidence="6">ATP:AMP phosphotransferase</fullName>
    </alternativeName>
</protein>